<reference evidence="4 5" key="1">
    <citation type="submission" date="2016-05" db="EMBL/GenBank/DDBJ databases">
        <title>Comparative genomics of biotechnologically important yeasts.</title>
        <authorList>
            <consortium name="DOE Joint Genome Institute"/>
            <person name="Riley R."/>
            <person name="Haridas S."/>
            <person name="Wolfe K.H."/>
            <person name="Lopes M.R."/>
            <person name="Hittinger C.T."/>
            <person name="Goker M."/>
            <person name="Salamov A."/>
            <person name="Wisecaver J."/>
            <person name="Long T.M."/>
            <person name="Aerts A.L."/>
            <person name="Barry K."/>
            <person name="Choi C."/>
            <person name="Clum A."/>
            <person name="Coughlan A.Y."/>
            <person name="Deshpande S."/>
            <person name="Douglass A.P."/>
            <person name="Hanson S.J."/>
            <person name="Klenk H.-P."/>
            <person name="LaButti K."/>
            <person name="Lapidus A."/>
            <person name="Lindquist E."/>
            <person name="Lipzen A."/>
            <person name="Meier-kolthoff J.P."/>
            <person name="Ohm R.A."/>
            <person name="Otillar R.P."/>
            <person name="Pangilinan J."/>
            <person name="Peng Y."/>
            <person name="Rokas A."/>
            <person name="Rosa C.A."/>
            <person name="Scheuner C."/>
            <person name="Sibirny A.A."/>
            <person name="Slot J.C."/>
            <person name="Stielow J.B."/>
            <person name="Sun H."/>
            <person name="Kurtzman C.P."/>
            <person name="Blackwell M."/>
            <person name="Grigoriev I.V."/>
            <person name="Jeffries T.W."/>
        </authorList>
    </citation>
    <scope>NUCLEOTIDE SEQUENCE [LARGE SCALE GENOMIC DNA]</scope>
    <source>
        <strain evidence="4 5">NRRL YB-4993</strain>
    </source>
</reference>
<protein>
    <submittedName>
        <fullName evidence="4">Uncharacterized protein</fullName>
    </submittedName>
</protein>
<dbReference type="PANTHER" id="PTHR31904:SF1">
    <property type="entry name" value="BYPASS OF STOP CODON PROTEIN 5-RELATED"/>
    <property type="match status" value="1"/>
</dbReference>
<dbReference type="InterPro" id="IPR022794">
    <property type="entry name" value="Bul1_C"/>
</dbReference>
<evidence type="ECO:0000313" key="4">
    <source>
        <dbReference type="EMBL" id="OBA22925.1"/>
    </source>
</evidence>
<feature type="compositionally biased region" description="Polar residues" evidence="1">
    <location>
        <begin position="195"/>
        <end position="214"/>
    </location>
</feature>
<dbReference type="EMBL" id="LXTC01000001">
    <property type="protein sequence ID" value="OBA22925.1"/>
    <property type="molecule type" value="Genomic_DNA"/>
</dbReference>
<proteinExistence type="predicted"/>
<evidence type="ECO:0000259" key="2">
    <source>
        <dbReference type="Pfam" id="PF04425"/>
    </source>
</evidence>
<gene>
    <name evidence="4" type="ORF">METBIDRAFT_38171</name>
</gene>
<dbReference type="InterPro" id="IPR039634">
    <property type="entry name" value="Bul1-like"/>
</dbReference>
<dbReference type="OrthoDB" id="2283785at2759"/>
<accession>A0A1A0HG14</accession>
<dbReference type="AlphaFoldDB" id="A0A1A0HG14"/>
<dbReference type="Pfam" id="PF04425">
    <property type="entry name" value="Bul1_N"/>
    <property type="match status" value="1"/>
</dbReference>
<evidence type="ECO:0000313" key="5">
    <source>
        <dbReference type="Proteomes" id="UP000092555"/>
    </source>
</evidence>
<feature type="region of interest" description="Disordered" evidence="1">
    <location>
        <begin position="1"/>
        <end position="71"/>
    </location>
</feature>
<feature type="domain" description="Bul1 C-terminal" evidence="3">
    <location>
        <begin position="781"/>
        <end position="908"/>
    </location>
</feature>
<feature type="region of interest" description="Disordered" evidence="1">
    <location>
        <begin position="195"/>
        <end position="221"/>
    </location>
</feature>
<dbReference type="Pfam" id="PF04426">
    <property type="entry name" value="Bul1_C"/>
    <property type="match status" value="1"/>
</dbReference>
<dbReference type="InterPro" id="IPR007519">
    <property type="entry name" value="Bul1_N"/>
</dbReference>
<sequence length="910" mass="102699">MRLDKLTSGSKHPPTEPPTYEDVELSDSSPALTPITSSQNEGPRFGNQSPYHNLPSCSKTNGRNKPYQPPKHLQTHIDRLNGLGLNLATVSTDTRTEYFDILPSFQMFQSILKRNDFEFDEGNLGLPSVYVDTPLSSSDSPCMTQDQLTLETQRVLDSAARSLAAISVNDEENNDIDEFEGQYLFSENELEEGLQSVSRLRESSTGNPSQSENTLGRAGITTPRVPGILTHESYGNSVLDNIDMLPHAKSSPLGVQIFVTKDVPAPHSPCELETKLKEYSSGDAVHGYVIITNNLDESVDFGLFTVSLECTVKAVYASVKGHLMKPRAVLQKKLLKMYDLNASYNEGLIPSSAGIEYDFLSRDEYDGCIIGLPNDRILKPKERYKKFVMFKFPEMLLDNACPHGVVRHTMPPPSFGLDCTAFYRRASTIEINKALGYGFLNSRGSPMKLKDYSFDDVSVSYTIDAKFIDKLHAKDQRVPFSTQDVNDPQNPLQYMVSQSAQFFLRYIPDVNGQVSAYSKAFSAFGYDTFDSIGIDGVLYSGLAKRQTWQFIERMNMTIEQEIQSALDKREFKDEELKRKHLFASRVNVDFNNRIHPATTNGSPRFFSEAIIRNMEANNIVFSNESIDIYAKKKKRLLLSVCKVGQMMLCLRVPEKLLPYGSPKLIQKYNDGKRSSASFQLASPNDEPLLLHPVNSNMLVLYNRTDNSVITDIDIQLYFKTTLENTRPPIISLIDLEVVAWSYRTDYPIPLSFEHDFFYTKPHVAGAVIQHDDVEITKQNLLKLKETVNHYISFLRETKTFISQNTYSYLKGLSNMGIKKDTLKEYLQNIHSSSQFGNEDWTGEKVDFDTVLWSKSLKVPIKVLNKNNITLPPSFQSCLVGRVYSIQVYVKFKGGEDSQNVIKMLVPVLVG</sequence>
<dbReference type="Proteomes" id="UP000092555">
    <property type="component" value="Unassembled WGS sequence"/>
</dbReference>
<comment type="caution">
    <text evidence="4">The sequence shown here is derived from an EMBL/GenBank/DDBJ whole genome shotgun (WGS) entry which is preliminary data.</text>
</comment>
<dbReference type="PANTHER" id="PTHR31904">
    <property type="entry name" value="BYPASS OF STOP CODON PROTEIN 5-RELATED"/>
    <property type="match status" value="1"/>
</dbReference>
<evidence type="ECO:0000256" key="1">
    <source>
        <dbReference type="SAM" id="MobiDB-lite"/>
    </source>
</evidence>
<feature type="domain" description="Bul1 N-terminal" evidence="2">
    <location>
        <begin position="90"/>
        <end position="578"/>
    </location>
</feature>
<dbReference type="GeneID" id="30029941"/>
<keyword evidence="5" id="KW-1185">Reference proteome</keyword>
<name>A0A1A0HG14_9ASCO</name>
<dbReference type="STRING" id="869754.A0A1A0HG14"/>
<feature type="compositionally biased region" description="Polar residues" evidence="1">
    <location>
        <begin position="26"/>
        <end position="63"/>
    </location>
</feature>
<evidence type="ECO:0000259" key="3">
    <source>
        <dbReference type="Pfam" id="PF04426"/>
    </source>
</evidence>
<organism evidence="4 5">
    <name type="scientific">Metschnikowia bicuspidata var. bicuspidata NRRL YB-4993</name>
    <dbReference type="NCBI Taxonomy" id="869754"/>
    <lineage>
        <taxon>Eukaryota</taxon>
        <taxon>Fungi</taxon>
        <taxon>Dikarya</taxon>
        <taxon>Ascomycota</taxon>
        <taxon>Saccharomycotina</taxon>
        <taxon>Pichiomycetes</taxon>
        <taxon>Metschnikowiaceae</taxon>
        <taxon>Metschnikowia</taxon>
    </lineage>
</organism>
<dbReference type="RefSeq" id="XP_018713406.1">
    <property type="nucleotide sequence ID" value="XM_018856965.1"/>
</dbReference>